<dbReference type="RefSeq" id="WP_114019768.1">
    <property type="nucleotide sequence ID" value="NZ_QOIN01000019.1"/>
</dbReference>
<name>A0A367FFS2_9ACTN</name>
<evidence type="ECO:0000313" key="6">
    <source>
        <dbReference type="EMBL" id="RCG29248.1"/>
    </source>
</evidence>
<dbReference type="InterPro" id="IPR012914">
    <property type="entry name" value="PucR_dom"/>
</dbReference>
<evidence type="ECO:0000259" key="3">
    <source>
        <dbReference type="Pfam" id="PF07905"/>
    </source>
</evidence>
<dbReference type="Proteomes" id="UP000252914">
    <property type="component" value="Unassembled WGS sequence"/>
</dbReference>
<evidence type="ECO:0000256" key="2">
    <source>
        <dbReference type="SAM" id="MobiDB-lite"/>
    </source>
</evidence>
<dbReference type="Pfam" id="PF13556">
    <property type="entry name" value="HTH_30"/>
    <property type="match status" value="1"/>
</dbReference>
<sequence length="588" mass="62595">MPLFVRDVLALEPLRAGFPQVIAGAEHLSRPVRWVHVSQLTDLTGLLRGGELVLTTAEGPAGARDEPGLAAYLARLDAAGAAGVVIEAVGAAGGHLAGSSERPESGAGPSPGGGSGADGDGGGGGDGEDRAAALARAAEGLRFPVILLRHEVRFVDVTEAVHSQIVNEHYEELKFAQRTHEAFTTLSLEHAALETVVGRAAALSGTAVVFEDVAHRVLASTPGPGGSTVDLLTGWERRSRLVPELDRTGIGGGEDWLHTPVVVHQRVWGRLVMPDARGTDGGRAPRVRMVLERAAQALSLRLMAEQDQADVERRAQGGLLNDLAEGRVPGEPEALARAEAVGLRPGARYLPLALRFAHPPAADPLDVQRRDRRHLEAVIRAAKAAGISALVTANHTGEIRVLFSCAAPTQEDRLLERFAGLLDQQLPGSGQHGDGQHRRIGVGHGASSLVAAARRLPEAAHIAEVAAGMDGAERPFHRSADLRLRGLLSLLRDNRHLQAFAETELYRILEDEARNGPGLLGLLRDYLAVNGNKNALARRTRLSRPTLYTRIAAIERLLGVDLEDPESRACLYVALLTRDLVAPHTRTP</sequence>
<comment type="similarity">
    <text evidence="1">Belongs to the CdaR family.</text>
</comment>
<feature type="compositionally biased region" description="Gly residues" evidence="2">
    <location>
        <begin position="109"/>
        <end position="125"/>
    </location>
</feature>
<feature type="domain" description="Purine catabolism PurC-like" evidence="3">
    <location>
        <begin position="7"/>
        <end position="88"/>
    </location>
</feature>
<gene>
    <name evidence="6" type="ORF">DTL70_00345</name>
</gene>
<dbReference type="InterPro" id="IPR025736">
    <property type="entry name" value="PucR_C-HTH_dom"/>
</dbReference>
<dbReference type="PANTHER" id="PTHR33744">
    <property type="entry name" value="CARBOHYDRATE DIACID REGULATOR"/>
    <property type="match status" value="1"/>
</dbReference>
<dbReference type="InterPro" id="IPR051448">
    <property type="entry name" value="CdaR-like_regulators"/>
</dbReference>
<keyword evidence="7" id="KW-1185">Reference proteome</keyword>
<dbReference type="InterPro" id="IPR041522">
    <property type="entry name" value="CdaR_GGDEF"/>
</dbReference>
<proteinExistence type="inferred from homology"/>
<feature type="domain" description="PucR C-terminal helix-turn-helix" evidence="4">
    <location>
        <begin position="519"/>
        <end position="576"/>
    </location>
</feature>
<dbReference type="AlphaFoldDB" id="A0A367FFS2"/>
<comment type="caution">
    <text evidence="6">The sequence shown here is derived from an EMBL/GenBank/DDBJ whole genome shotgun (WGS) entry which is preliminary data.</text>
</comment>
<feature type="domain" description="CdaR GGDEF-like" evidence="5">
    <location>
        <begin position="326"/>
        <end position="463"/>
    </location>
</feature>
<dbReference type="Pfam" id="PF17853">
    <property type="entry name" value="GGDEF_2"/>
    <property type="match status" value="1"/>
</dbReference>
<dbReference type="Pfam" id="PF07905">
    <property type="entry name" value="PucR"/>
    <property type="match status" value="1"/>
</dbReference>
<evidence type="ECO:0000259" key="5">
    <source>
        <dbReference type="Pfam" id="PF17853"/>
    </source>
</evidence>
<feature type="compositionally biased region" description="Low complexity" evidence="2">
    <location>
        <begin position="97"/>
        <end position="108"/>
    </location>
</feature>
<dbReference type="EMBL" id="QOIN01000019">
    <property type="protein sequence ID" value="RCG29248.1"/>
    <property type="molecule type" value="Genomic_DNA"/>
</dbReference>
<organism evidence="6 7">
    <name type="scientific">Streptomyces diacarni</name>
    <dbReference type="NCBI Taxonomy" id="2800381"/>
    <lineage>
        <taxon>Bacteria</taxon>
        <taxon>Bacillati</taxon>
        <taxon>Actinomycetota</taxon>
        <taxon>Actinomycetes</taxon>
        <taxon>Kitasatosporales</taxon>
        <taxon>Streptomycetaceae</taxon>
        <taxon>Streptomyces</taxon>
    </lineage>
</organism>
<evidence type="ECO:0000256" key="1">
    <source>
        <dbReference type="ARBA" id="ARBA00006754"/>
    </source>
</evidence>
<feature type="region of interest" description="Disordered" evidence="2">
    <location>
        <begin position="95"/>
        <end position="129"/>
    </location>
</feature>
<evidence type="ECO:0000259" key="4">
    <source>
        <dbReference type="Pfam" id="PF13556"/>
    </source>
</evidence>
<dbReference type="Gene3D" id="1.10.10.2840">
    <property type="entry name" value="PucR C-terminal helix-turn-helix domain"/>
    <property type="match status" value="1"/>
</dbReference>
<dbReference type="PANTHER" id="PTHR33744:SF1">
    <property type="entry name" value="DNA-BINDING TRANSCRIPTIONAL ACTIVATOR ADER"/>
    <property type="match status" value="1"/>
</dbReference>
<protein>
    <submittedName>
        <fullName evidence="6">PucR family transcriptional regulator</fullName>
    </submittedName>
</protein>
<dbReference type="InterPro" id="IPR042070">
    <property type="entry name" value="PucR_C-HTH_sf"/>
</dbReference>
<reference evidence="6 7" key="1">
    <citation type="submission" date="2018-06" db="EMBL/GenBank/DDBJ databases">
        <title>Streptomyces reniochalinae sp. nov. and Streptomyces diacarnus sp. nov. from marine sponges.</title>
        <authorList>
            <person name="Li L."/>
        </authorList>
    </citation>
    <scope>NUCLEOTIDE SEQUENCE [LARGE SCALE GENOMIC DNA]</scope>
    <source>
        <strain evidence="6 7">LHW51701</strain>
    </source>
</reference>
<evidence type="ECO:0000313" key="7">
    <source>
        <dbReference type="Proteomes" id="UP000252914"/>
    </source>
</evidence>
<accession>A0A367FFS2</accession>